<evidence type="ECO:0000259" key="6">
    <source>
        <dbReference type="Pfam" id="PF06305"/>
    </source>
</evidence>
<dbReference type="InterPro" id="IPR010445">
    <property type="entry name" value="LapA_dom"/>
</dbReference>
<organism evidence="7 8">
    <name type="scientific">Boseongicola aestuarii</name>
    <dbReference type="NCBI Taxonomy" id="1470561"/>
    <lineage>
        <taxon>Bacteria</taxon>
        <taxon>Pseudomonadati</taxon>
        <taxon>Pseudomonadota</taxon>
        <taxon>Alphaproteobacteria</taxon>
        <taxon>Rhodobacterales</taxon>
        <taxon>Paracoccaceae</taxon>
        <taxon>Boseongicola</taxon>
    </lineage>
</organism>
<keyword evidence="4 5" id="KW-0472">Membrane</keyword>
<accession>A0A238J1B4</accession>
<feature type="domain" description="Lipopolysaccharide assembly protein A" evidence="6">
    <location>
        <begin position="42"/>
        <end position="91"/>
    </location>
</feature>
<evidence type="ECO:0000256" key="2">
    <source>
        <dbReference type="ARBA" id="ARBA00022692"/>
    </source>
</evidence>
<gene>
    <name evidence="7" type="ORF">BOA8489_01882</name>
</gene>
<proteinExistence type="predicted"/>
<dbReference type="GO" id="GO:0005886">
    <property type="term" value="C:plasma membrane"/>
    <property type="evidence" value="ECO:0007669"/>
    <property type="project" value="InterPro"/>
</dbReference>
<keyword evidence="1" id="KW-1003">Cell membrane</keyword>
<dbReference type="OrthoDB" id="7689797at2"/>
<dbReference type="Proteomes" id="UP000201838">
    <property type="component" value="Unassembled WGS sequence"/>
</dbReference>
<evidence type="ECO:0000313" key="8">
    <source>
        <dbReference type="Proteomes" id="UP000201838"/>
    </source>
</evidence>
<evidence type="ECO:0000313" key="7">
    <source>
        <dbReference type="EMBL" id="SMX23770.1"/>
    </source>
</evidence>
<evidence type="ECO:0000256" key="5">
    <source>
        <dbReference type="SAM" id="Phobius"/>
    </source>
</evidence>
<dbReference type="RefSeq" id="WP_093973743.1">
    <property type="nucleotide sequence ID" value="NZ_FXXQ01000005.1"/>
</dbReference>
<keyword evidence="8" id="KW-1185">Reference proteome</keyword>
<name>A0A238J1B4_9RHOB</name>
<evidence type="ECO:0000256" key="1">
    <source>
        <dbReference type="ARBA" id="ARBA00022475"/>
    </source>
</evidence>
<dbReference type="Pfam" id="PF06305">
    <property type="entry name" value="LapA_dom"/>
    <property type="match status" value="1"/>
</dbReference>
<reference evidence="7 8" key="1">
    <citation type="submission" date="2017-05" db="EMBL/GenBank/DDBJ databases">
        <authorList>
            <person name="Song R."/>
            <person name="Chenine A.L."/>
            <person name="Ruprecht R.M."/>
        </authorList>
    </citation>
    <scope>NUCLEOTIDE SEQUENCE [LARGE SCALE GENOMIC DNA]</scope>
    <source>
        <strain evidence="7 8">CECT 8489</strain>
    </source>
</reference>
<protein>
    <recommendedName>
        <fullName evidence="6">Lipopolysaccharide assembly protein A domain-containing protein</fullName>
    </recommendedName>
</protein>
<evidence type="ECO:0000256" key="4">
    <source>
        <dbReference type="ARBA" id="ARBA00023136"/>
    </source>
</evidence>
<dbReference type="EMBL" id="FXXQ01000005">
    <property type="protein sequence ID" value="SMX23770.1"/>
    <property type="molecule type" value="Genomic_DNA"/>
</dbReference>
<dbReference type="AlphaFoldDB" id="A0A238J1B4"/>
<keyword evidence="2 5" id="KW-0812">Transmembrane</keyword>
<evidence type="ECO:0000256" key="3">
    <source>
        <dbReference type="ARBA" id="ARBA00022989"/>
    </source>
</evidence>
<sequence length="114" mass="12877">MRYLRYAILAALAIVMVTVAIANRGPITLRLLPEELTGLFGFSWQITLPVFVVLLIAVMFGVVLGFVWEWIREHKYRRDAVVERRSRVELERAIGAAGQKQKPGDDVLALLEGK</sequence>
<keyword evidence="3 5" id="KW-1133">Transmembrane helix</keyword>
<feature type="transmembrane region" description="Helical" evidence="5">
    <location>
        <begin position="46"/>
        <end position="68"/>
    </location>
</feature>